<dbReference type="EMBL" id="ML145197">
    <property type="protein sequence ID" value="TBU54087.1"/>
    <property type="molecule type" value="Genomic_DNA"/>
</dbReference>
<protein>
    <submittedName>
        <fullName evidence="2">Uncharacterized protein</fullName>
    </submittedName>
</protein>
<evidence type="ECO:0000256" key="1">
    <source>
        <dbReference type="SAM" id="Phobius"/>
    </source>
</evidence>
<keyword evidence="1" id="KW-1133">Transmembrane helix</keyword>
<sequence>MPSKSSAARYRLARRIAPAVLRSWFPVYRQTDASVFRIVIHAFPSSAYVISASLVCLSLLPLTLMFPSLLSFKGLRYIRTHPHMLSCCITTSPSPRCFTSLSVRACILIHAFTFYPLSHFLHVLKGSAHRCYSP</sequence>
<dbReference type="Proteomes" id="UP000292082">
    <property type="component" value="Unassembled WGS sequence"/>
</dbReference>
<keyword evidence="3" id="KW-1185">Reference proteome</keyword>
<proteinExistence type="predicted"/>
<name>A0A4Q9PJ31_9APHY</name>
<dbReference type="AlphaFoldDB" id="A0A4Q9PJ31"/>
<feature type="transmembrane region" description="Helical" evidence="1">
    <location>
        <begin position="48"/>
        <end position="70"/>
    </location>
</feature>
<organism evidence="2 3">
    <name type="scientific">Dichomitus squalens</name>
    <dbReference type="NCBI Taxonomy" id="114155"/>
    <lineage>
        <taxon>Eukaryota</taxon>
        <taxon>Fungi</taxon>
        <taxon>Dikarya</taxon>
        <taxon>Basidiomycota</taxon>
        <taxon>Agaricomycotina</taxon>
        <taxon>Agaricomycetes</taxon>
        <taxon>Polyporales</taxon>
        <taxon>Polyporaceae</taxon>
        <taxon>Dichomitus</taxon>
    </lineage>
</organism>
<accession>A0A4Q9PJ31</accession>
<evidence type="ECO:0000313" key="2">
    <source>
        <dbReference type="EMBL" id="TBU54087.1"/>
    </source>
</evidence>
<keyword evidence="1" id="KW-0812">Transmembrane</keyword>
<gene>
    <name evidence="2" type="ORF">BD310DRAFT_104796</name>
</gene>
<evidence type="ECO:0000313" key="3">
    <source>
        <dbReference type="Proteomes" id="UP000292082"/>
    </source>
</evidence>
<keyword evidence="1" id="KW-0472">Membrane</keyword>
<reference evidence="2 3" key="1">
    <citation type="submission" date="2019-01" db="EMBL/GenBank/DDBJ databases">
        <title>Draft genome sequences of three monokaryotic isolates of the white-rot basidiomycete fungus Dichomitus squalens.</title>
        <authorList>
            <consortium name="DOE Joint Genome Institute"/>
            <person name="Lopez S.C."/>
            <person name="Andreopoulos B."/>
            <person name="Pangilinan J."/>
            <person name="Lipzen A."/>
            <person name="Riley R."/>
            <person name="Ahrendt S."/>
            <person name="Ng V."/>
            <person name="Barry K."/>
            <person name="Daum C."/>
            <person name="Grigoriev I.V."/>
            <person name="Hilden K.S."/>
            <person name="Makela M.R."/>
            <person name="de Vries R.P."/>
        </authorList>
    </citation>
    <scope>NUCLEOTIDE SEQUENCE [LARGE SCALE GENOMIC DNA]</scope>
    <source>
        <strain evidence="2 3">CBS 464.89</strain>
    </source>
</reference>